<evidence type="ECO:0000256" key="5">
    <source>
        <dbReference type="ARBA" id="ARBA00022989"/>
    </source>
</evidence>
<keyword evidence="7 9" id="KW-0472">Membrane</keyword>
<feature type="transmembrane region" description="Helical" evidence="9">
    <location>
        <begin position="264"/>
        <end position="286"/>
    </location>
</feature>
<keyword evidence="2 9" id="KW-0813">Transport</keyword>
<dbReference type="AlphaFoldDB" id="A0A2C9JZ37"/>
<keyword evidence="6 9" id="KW-0406">Ion transport</keyword>
<evidence type="ECO:0000256" key="1">
    <source>
        <dbReference type="ARBA" id="ARBA00004651"/>
    </source>
</evidence>
<accession>A0A2C9JZ37</accession>
<dbReference type="VEuPathDB" id="VectorBase:BGLB010356"/>
<evidence type="ECO:0000256" key="2">
    <source>
        <dbReference type="ARBA" id="ARBA00022448"/>
    </source>
</evidence>
<sequence>MDELGIGHVISAFSAVVFEHGVTDDDLADRLNYWIMYGILLFFGISVGAKQYVGEPIFCWPPPEYTDKRYKRYINHYCWVHTMYEVPWDQVIPSPENERSLFSGINVEKIVGMTLETANMEQEKREKQLGHVAVFLHRWISTYSDIPTSNTKLKKLRRAMENFFICYGKRRSHYLVIIYLFVKFLYLANVVVQFFIISAFLNLNFWSFGTDVIASFAAIGEWVDDVNFPRVALCDFQIRQLSNVQTYPSQCVLTLNIFLEKMFLVLWFLLAFMLAANLFSFTKWCYQLLSQRKRTEFITKYTGMIPSGSMEHLVTEKSLKHLVRRYLKADGVFVLKMVESNTTDLLTVDLIRQVWLQYTEFCKDHLPKNTEFSRMENGIIKRTLETDI</sequence>
<dbReference type="Proteomes" id="UP000076420">
    <property type="component" value="Unassembled WGS sequence"/>
</dbReference>
<evidence type="ECO:0000256" key="8">
    <source>
        <dbReference type="ARBA" id="ARBA00023303"/>
    </source>
</evidence>
<organism evidence="10 11">
    <name type="scientific">Biomphalaria glabrata</name>
    <name type="common">Bloodfluke planorb</name>
    <name type="synonym">Freshwater snail</name>
    <dbReference type="NCBI Taxonomy" id="6526"/>
    <lineage>
        <taxon>Eukaryota</taxon>
        <taxon>Metazoa</taxon>
        <taxon>Spiralia</taxon>
        <taxon>Lophotrochozoa</taxon>
        <taxon>Mollusca</taxon>
        <taxon>Gastropoda</taxon>
        <taxon>Heterobranchia</taxon>
        <taxon>Euthyneura</taxon>
        <taxon>Panpulmonata</taxon>
        <taxon>Hygrophila</taxon>
        <taxon>Lymnaeoidea</taxon>
        <taxon>Planorbidae</taxon>
        <taxon>Biomphalaria</taxon>
    </lineage>
</organism>
<dbReference type="GO" id="GO:0005921">
    <property type="term" value="C:gap junction"/>
    <property type="evidence" value="ECO:0007669"/>
    <property type="project" value="UniProtKB-UniRule"/>
</dbReference>
<keyword evidence="4 9" id="KW-0812">Transmembrane</keyword>
<dbReference type="EnsemblMetazoa" id="BGLB010356-RB">
    <property type="protein sequence ID" value="BGLB010356-PB"/>
    <property type="gene ID" value="BGLB010356"/>
</dbReference>
<gene>
    <name evidence="9" type="primary">inx</name>
    <name evidence="10" type="synonym">106073661</name>
</gene>
<evidence type="ECO:0000256" key="6">
    <source>
        <dbReference type="ARBA" id="ARBA00023065"/>
    </source>
</evidence>
<dbReference type="PANTHER" id="PTHR11893:SF36">
    <property type="entry name" value="INNEXIN-5"/>
    <property type="match status" value="1"/>
</dbReference>
<keyword evidence="8 9" id="KW-0407">Ion channel</keyword>
<dbReference type="Pfam" id="PF00876">
    <property type="entry name" value="Innexin"/>
    <property type="match status" value="1"/>
</dbReference>
<keyword evidence="3" id="KW-1003">Cell membrane</keyword>
<dbReference type="PANTHER" id="PTHR11893">
    <property type="entry name" value="INNEXIN"/>
    <property type="match status" value="1"/>
</dbReference>
<dbReference type="PROSITE" id="PS51013">
    <property type="entry name" value="PANNEXIN"/>
    <property type="match status" value="1"/>
</dbReference>
<comment type="function">
    <text evidence="9">Structural component of the gap junctions.</text>
</comment>
<evidence type="ECO:0000256" key="4">
    <source>
        <dbReference type="ARBA" id="ARBA00022692"/>
    </source>
</evidence>
<comment type="caution">
    <text evidence="9">Lacks conserved residue(s) required for the propagation of feature annotation.</text>
</comment>
<dbReference type="PRINTS" id="PR01262">
    <property type="entry name" value="INNEXIN"/>
</dbReference>
<evidence type="ECO:0000313" key="10">
    <source>
        <dbReference type="EnsemblMetazoa" id="BGLB010356-PB"/>
    </source>
</evidence>
<reference evidence="10" key="1">
    <citation type="submission" date="2020-05" db="UniProtKB">
        <authorList>
            <consortium name="EnsemblMetazoa"/>
        </authorList>
    </citation>
    <scope>IDENTIFICATION</scope>
    <source>
        <strain evidence="10">BB02</strain>
    </source>
</reference>
<feature type="transmembrane region" description="Helical" evidence="9">
    <location>
        <begin position="31"/>
        <end position="49"/>
    </location>
</feature>
<dbReference type="GO" id="GO:0034220">
    <property type="term" value="P:monoatomic ion transmembrane transport"/>
    <property type="evidence" value="ECO:0007669"/>
    <property type="project" value="UniProtKB-KW"/>
</dbReference>
<keyword evidence="5 9" id="KW-1133">Transmembrane helix</keyword>
<feature type="transmembrane region" description="Helical" evidence="9">
    <location>
        <begin position="174"/>
        <end position="201"/>
    </location>
</feature>
<evidence type="ECO:0000256" key="3">
    <source>
        <dbReference type="ARBA" id="ARBA00022475"/>
    </source>
</evidence>
<dbReference type="InterPro" id="IPR000990">
    <property type="entry name" value="Innexin"/>
</dbReference>
<dbReference type="GO" id="GO:0005886">
    <property type="term" value="C:plasma membrane"/>
    <property type="evidence" value="ECO:0007669"/>
    <property type="project" value="UniProtKB-SubCell"/>
</dbReference>
<comment type="subcellular location">
    <subcellularLocation>
        <location evidence="1 9">Cell membrane</location>
        <topology evidence="1 9">Multi-pass membrane protein</topology>
    </subcellularLocation>
</comment>
<evidence type="ECO:0000256" key="9">
    <source>
        <dbReference type="RuleBase" id="RU010713"/>
    </source>
</evidence>
<dbReference type="KEGG" id="bgt:106073661"/>
<comment type="similarity">
    <text evidence="9">Belongs to the pannexin family.</text>
</comment>
<protein>
    <recommendedName>
        <fullName evidence="9">Innexin</fullName>
    </recommendedName>
</protein>
<dbReference type="VEuPathDB" id="VectorBase:BGLAX_027759"/>
<proteinExistence type="inferred from homology"/>
<evidence type="ECO:0000256" key="7">
    <source>
        <dbReference type="ARBA" id="ARBA00023136"/>
    </source>
</evidence>
<name>A0A2C9JZ37_BIOGL</name>
<evidence type="ECO:0000313" key="11">
    <source>
        <dbReference type="Proteomes" id="UP000076420"/>
    </source>
</evidence>